<dbReference type="InterPro" id="IPR001228">
    <property type="entry name" value="IspD"/>
</dbReference>
<keyword evidence="5 7" id="KW-0548">Nucleotidyltransferase</keyword>
<evidence type="ECO:0000256" key="2">
    <source>
        <dbReference type="ARBA" id="ARBA00004787"/>
    </source>
</evidence>
<evidence type="ECO:0000313" key="9">
    <source>
        <dbReference type="EMBL" id="KSV16322.1"/>
    </source>
</evidence>
<dbReference type="HAMAP" id="MF_00108">
    <property type="entry name" value="IspD"/>
    <property type="match status" value="1"/>
</dbReference>
<keyword evidence="6 7" id="KW-0414">Isoprene biosynthesis</keyword>
<organism evidence="9 11">
    <name type="scientific">Dehalococcoides mccartyi</name>
    <dbReference type="NCBI Taxonomy" id="61435"/>
    <lineage>
        <taxon>Bacteria</taxon>
        <taxon>Bacillati</taxon>
        <taxon>Chloroflexota</taxon>
        <taxon>Dehalococcoidia</taxon>
        <taxon>Dehalococcoidales</taxon>
        <taxon>Dehalococcoidaceae</taxon>
        <taxon>Dehalococcoides</taxon>
    </lineage>
</organism>
<name>A0A0V8LXT8_9CHLR</name>
<dbReference type="NCBIfam" id="NF001186">
    <property type="entry name" value="PRK00155.2-3"/>
    <property type="match status" value="1"/>
</dbReference>
<dbReference type="UniPathway" id="UPA00056">
    <property type="reaction ID" value="UER00093"/>
</dbReference>
<dbReference type="EC" id="2.7.7.60" evidence="7"/>
<dbReference type="OrthoDB" id="9806837at2"/>
<feature type="site" description="Positions MEP for the nucleophilic attack" evidence="7">
    <location>
        <position position="209"/>
    </location>
</feature>
<dbReference type="InterPro" id="IPR029044">
    <property type="entry name" value="Nucleotide-diphossugar_trans"/>
</dbReference>
<dbReference type="FunFam" id="3.90.550.10:FF:000003">
    <property type="entry name" value="2-C-methyl-D-erythritol 4-phosphate cytidylyltransferase"/>
    <property type="match status" value="1"/>
</dbReference>
<dbReference type="Proteomes" id="UP000218257">
    <property type="component" value="Chromosome"/>
</dbReference>
<dbReference type="EMBL" id="JGYD01000027">
    <property type="protein sequence ID" value="KSV16322.1"/>
    <property type="molecule type" value="Genomic_DNA"/>
</dbReference>
<evidence type="ECO:0000313" key="10">
    <source>
        <dbReference type="EMBL" id="WRO07374.1"/>
    </source>
</evidence>
<dbReference type="SUPFAM" id="SSF53448">
    <property type="entry name" value="Nucleotide-diphospho-sugar transferases"/>
    <property type="match status" value="1"/>
</dbReference>
<evidence type="ECO:0000256" key="1">
    <source>
        <dbReference type="ARBA" id="ARBA00001282"/>
    </source>
</evidence>
<dbReference type="Proteomes" id="UP000053577">
    <property type="component" value="Unassembled WGS sequence"/>
</dbReference>
<dbReference type="Pfam" id="PF01128">
    <property type="entry name" value="IspD"/>
    <property type="match status" value="1"/>
</dbReference>
<dbReference type="EMBL" id="AP017649">
    <property type="protein sequence ID" value="BAZ96683.1"/>
    <property type="molecule type" value="Genomic_DNA"/>
</dbReference>
<feature type="site" description="Transition state stabilizer" evidence="7">
    <location>
        <position position="19"/>
    </location>
</feature>
<comment type="catalytic activity">
    <reaction evidence="1 7">
        <text>2-C-methyl-D-erythritol 4-phosphate + CTP + H(+) = 4-CDP-2-C-methyl-D-erythritol + diphosphate</text>
        <dbReference type="Rhea" id="RHEA:13429"/>
        <dbReference type="ChEBI" id="CHEBI:15378"/>
        <dbReference type="ChEBI" id="CHEBI:33019"/>
        <dbReference type="ChEBI" id="CHEBI:37563"/>
        <dbReference type="ChEBI" id="CHEBI:57823"/>
        <dbReference type="ChEBI" id="CHEBI:58262"/>
        <dbReference type="EC" id="2.7.7.60"/>
    </reaction>
</comment>
<evidence type="ECO:0000313" key="11">
    <source>
        <dbReference type="Proteomes" id="UP000053577"/>
    </source>
</evidence>
<evidence type="ECO:0000313" key="12">
    <source>
        <dbReference type="Proteomes" id="UP000218257"/>
    </source>
</evidence>
<dbReference type="PATRIC" id="fig|61435.5.peg.1287"/>
<evidence type="ECO:0000256" key="4">
    <source>
        <dbReference type="ARBA" id="ARBA00022679"/>
    </source>
</evidence>
<keyword evidence="4 7" id="KW-0808">Transferase</keyword>
<dbReference type="Proteomes" id="UP001327986">
    <property type="component" value="Chromosome"/>
</dbReference>
<dbReference type="NCBIfam" id="TIGR00453">
    <property type="entry name" value="ispD"/>
    <property type="match status" value="1"/>
</dbReference>
<evidence type="ECO:0000256" key="3">
    <source>
        <dbReference type="ARBA" id="ARBA00009789"/>
    </source>
</evidence>
<evidence type="ECO:0000256" key="7">
    <source>
        <dbReference type="HAMAP-Rule" id="MF_00108"/>
    </source>
</evidence>
<proteinExistence type="inferred from homology"/>
<evidence type="ECO:0000256" key="5">
    <source>
        <dbReference type="ARBA" id="ARBA00022695"/>
    </source>
</evidence>
<gene>
    <name evidence="7" type="primary">ispD</name>
    <name evidence="9" type="ORF">DA01_06535</name>
    <name evidence="8" type="ORF">DEHALATV1_0055</name>
    <name evidence="10" type="ORF">VLL09_00285</name>
</gene>
<sequence length="227" mass="24566">MFLNEKVGAVIVAAGQSRRMGGQDKIFARLSGKPVLAHTLSVFQQSPEIDDIALVVSEHNLKKAKELVKEYNFSKVIAICPGGELRQDSVSSGLTALCDCGWVLIHDGARPLLDPVSIPEGLEAAKLCGSAVAAVPLKDTVKEISPEGLVEKTLPREKLISVQTPQVFRADIIQKAYRRVGITATDDAQLVEKLKLPVKIFSGAYANIKITTPEDLLMAEILLKKGR</sequence>
<dbReference type="GO" id="GO:0019288">
    <property type="term" value="P:isopentenyl diphosphate biosynthetic process, methylerythritol 4-phosphate pathway"/>
    <property type="evidence" value="ECO:0007669"/>
    <property type="project" value="UniProtKB-UniRule"/>
</dbReference>
<comment type="similarity">
    <text evidence="3 7">Belongs to the IspD/TarI cytidylyltransferase family. IspD subfamily.</text>
</comment>
<comment type="function">
    <text evidence="7">Catalyzes the formation of 4-diphosphocytidyl-2-C-methyl-D-erythritol from CTP and 2-C-methyl-D-erythritol 4-phosphate (MEP).</text>
</comment>
<dbReference type="PANTHER" id="PTHR32125:SF4">
    <property type="entry name" value="2-C-METHYL-D-ERYTHRITOL 4-PHOSPHATE CYTIDYLYLTRANSFERASE, CHLOROPLASTIC"/>
    <property type="match status" value="1"/>
</dbReference>
<evidence type="ECO:0000256" key="6">
    <source>
        <dbReference type="ARBA" id="ARBA00023229"/>
    </source>
</evidence>
<feature type="site" description="Transition state stabilizer" evidence="7">
    <location>
        <position position="25"/>
    </location>
</feature>
<dbReference type="PANTHER" id="PTHR32125">
    <property type="entry name" value="2-C-METHYL-D-ERYTHRITOL 4-PHOSPHATE CYTIDYLYLTRANSFERASE, CHLOROPLASTIC"/>
    <property type="match status" value="1"/>
</dbReference>
<accession>A0A0V8LXT8</accession>
<feature type="site" description="Positions MEP for the nucleophilic attack" evidence="7">
    <location>
        <position position="156"/>
    </location>
</feature>
<dbReference type="GO" id="GO:0050518">
    <property type="term" value="F:2-C-methyl-D-erythritol 4-phosphate cytidylyltransferase activity"/>
    <property type="evidence" value="ECO:0007669"/>
    <property type="project" value="UniProtKB-UniRule"/>
</dbReference>
<comment type="pathway">
    <text evidence="2 7">Isoprenoid biosynthesis; isopentenyl diphosphate biosynthesis via DXP pathway; isopentenyl diphosphate from 1-deoxy-D-xylulose 5-phosphate: step 2/6.</text>
</comment>
<dbReference type="InterPro" id="IPR018294">
    <property type="entry name" value="ISPD_synthase_CS"/>
</dbReference>
<reference evidence="8 12" key="2">
    <citation type="journal article" date="2017" name="Sci. Rep.">
        <title>Isolation and genomic characterization of a Dehalococcoides strain suggests genomic rearrangement during culture.</title>
        <authorList>
            <person name="Yohda M."/>
            <person name="Ikegami K."/>
            <person name="Aita Y."/>
            <person name="Kitajima M."/>
            <person name="Takechi A."/>
            <person name="Iwamoto M."/>
            <person name="Fukuda T."/>
            <person name="Tamura N."/>
            <person name="Shibasaki J."/>
            <person name="Koike S."/>
            <person name="Komatsu D."/>
            <person name="Miyagi S."/>
            <person name="Nishimura M."/>
            <person name="Uchino Y."/>
            <person name="Shiroma A."/>
            <person name="Shimoji M."/>
            <person name="Tamotsu H."/>
            <person name="Ashimine N."/>
            <person name="Shinzato M."/>
            <person name="Ohki S."/>
            <person name="Nakano K."/>
            <person name="Teruya K."/>
            <person name="Satou K."/>
            <person name="Hirano T."/>
            <person name="Yagi O."/>
        </authorList>
    </citation>
    <scope>NUCLEOTIDE SEQUENCE [LARGE SCALE GENOMIC DNA]</scope>
    <source>
        <strain evidence="8 12">UCH-ATV1</strain>
    </source>
</reference>
<reference evidence="9 11" key="1">
    <citation type="journal article" date="2015" name="Sci. Rep.">
        <title>A comparative genomics and reductive dehalogenase gene transcription study of two chloroethene-respiring bacteria, Dehalococcoides mccartyi strains MB and 11a.</title>
        <authorList>
            <person name="Low A."/>
            <person name="Shen Z."/>
            <person name="Cheng D."/>
            <person name="Rogers M.J."/>
            <person name="Lee P.K."/>
            <person name="He J."/>
        </authorList>
    </citation>
    <scope>NUCLEOTIDE SEQUENCE [LARGE SCALE GENOMIC DNA]</scope>
    <source>
        <strain evidence="9 11">MB</strain>
    </source>
</reference>
<dbReference type="Gene3D" id="3.90.550.10">
    <property type="entry name" value="Spore Coat Polysaccharide Biosynthesis Protein SpsA, Chain A"/>
    <property type="match status" value="1"/>
</dbReference>
<dbReference type="CDD" id="cd02516">
    <property type="entry name" value="CDP-ME_synthetase"/>
    <property type="match status" value="1"/>
</dbReference>
<dbReference type="AlphaFoldDB" id="A0A0V8LXT8"/>
<dbReference type="EMBL" id="CP141531">
    <property type="protein sequence ID" value="WRO07374.1"/>
    <property type="molecule type" value="Genomic_DNA"/>
</dbReference>
<dbReference type="PROSITE" id="PS01295">
    <property type="entry name" value="ISPD"/>
    <property type="match status" value="1"/>
</dbReference>
<dbReference type="RefSeq" id="WP_058292929.1">
    <property type="nucleotide sequence ID" value="NZ_AP017649.1"/>
</dbReference>
<evidence type="ECO:0000313" key="8">
    <source>
        <dbReference type="EMBL" id="BAZ96683.1"/>
    </source>
</evidence>
<dbReference type="InterPro" id="IPR050088">
    <property type="entry name" value="IspD/TarI_cytidylyltransf_bact"/>
</dbReference>
<dbReference type="InterPro" id="IPR034683">
    <property type="entry name" value="IspD/TarI"/>
</dbReference>
<protein>
    <recommendedName>
        <fullName evidence="7">2-C-methyl-D-erythritol 4-phosphate cytidylyltransferase</fullName>
        <ecNumber evidence="7">2.7.7.60</ecNumber>
    </recommendedName>
    <alternativeName>
        <fullName evidence="7">4-diphosphocytidyl-2C-methyl-D-erythritol synthase</fullName>
    </alternativeName>
    <alternativeName>
        <fullName evidence="7">MEP cytidylyltransferase</fullName>
        <shortName evidence="7">MCT</shortName>
    </alternativeName>
</protein>
<reference evidence="10" key="3">
    <citation type="submission" date="2023-12" db="EMBL/GenBank/DDBJ databases">
        <title>Isolation of organohalide respiring bacteria Dehalococcoides mccartyi strain GPTCE1 in groundwater collected near a chemical plant in Suzhou, China.</title>
        <authorList>
            <person name="Liu G."/>
        </authorList>
    </citation>
    <scope>NUCLEOTIDE SEQUENCE</scope>
    <source>
        <strain evidence="10">GPTCE1</strain>
    </source>
</reference>